<accession>X1G9C1</accession>
<dbReference type="PANTHER" id="PTHR43311">
    <property type="entry name" value="GLUTAMATE--TRNA LIGASE"/>
    <property type="match status" value="1"/>
</dbReference>
<feature type="non-terminal residue" evidence="6">
    <location>
        <position position="115"/>
    </location>
</feature>
<dbReference type="Pfam" id="PF00749">
    <property type="entry name" value="tRNA-synt_1c"/>
    <property type="match status" value="1"/>
</dbReference>
<dbReference type="GO" id="GO:0004818">
    <property type="term" value="F:glutamate-tRNA ligase activity"/>
    <property type="evidence" value="ECO:0007669"/>
    <property type="project" value="TreeGrafter"/>
</dbReference>
<dbReference type="GO" id="GO:0005524">
    <property type="term" value="F:ATP binding"/>
    <property type="evidence" value="ECO:0007669"/>
    <property type="project" value="UniProtKB-KW"/>
</dbReference>
<dbReference type="InterPro" id="IPR000924">
    <property type="entry name" value="Glu/Gln-tRNA-synth"/>
</dbReference>
<dbReference type="PRINTS" id="PR00987">
    <property type="entry name" value="TRNASYNTHGLU"/>
</dbReference>
<evidence type="ECO:0000313" key="6">
    <source>
        <dbReference type="EMBL" id="GAH41420.1"/>
    </source>
</evidence>
<dbReference type="AlphaFoldDB" id="X1G9C1"/>
<dbReference type="InterPro" id="IPR020058">
    <property type="entry name" value="Glu/Gln-tRNA-synth_Ib_cat-dom"/>
</dbReference>
<keyword evidence="2" id="KW-0547">Nucleotide-binding</keyword>
<evidence type="ECO:0000256" key="2">
    <source>
        <dbReference type="ARBA" id="ARBA00022741"/>
    </source>
</evidence>
<evidence type="ECO:0000256" key="4">
    <source>
        <dbReference type="ARBA" id="ARBA00023146"/>
    </source>
</evidence>
<dbReference type="EMBL" id="BARU01015212">
    <property type="protein sequence ID" value="GAH41420.1"/>
    <property type="molecule type" value="Genomic_DNA"/>
</dbReference>
<protein>
    <recommendedName>
        <fullName evidence="5">Glutamyl/glutaminyl-tRNA synthetase class Ib catalytic domain-containing protein</fullName>
    </recommendedName>
</protein>
<comment type="caution">
    <text evidence="6">The sequence shown here is derived from an EMBL/GenBank/DDBJ whole genome shotgun (WGS) entry which is preliminary data.</text>
</comment>
<reference evidence="6" key="1">
    <citation type="journal article" date="2014" name="Front. Microbiol.">
        <title>High frequency of phylogenetically diverse reductive dehalogenase-homologous genes in deep subseafloor sedimentary metagenomes.</title>
        <authorList>
            <person name="Kawai M."/>
            <person name="Futagami T."/>
            <person name="Toyoda A."/>
            <person name="Takaki Y."/>
            <person name="Nishi S."/>
            <person name="Hori S."/>
            <person name="Arai W."/>
            <person name="Tsubouchi T."/>
            <person name="Morono Y."/>
            <person name="Uchiyama I."/>
            <person name="Ito T."/>
            <person name="Fujiyama A."/>
            <person name="Inagaki F."/>
            <person name="Takami H."/>
        </authorList>
    </citation>
    <scope>NUCLEOTIDE SEQUENCE</scope>
    <source>
        <strain evidence="6">Expedition CK06-06</strain>
    </source>
</reference>
<organism evidence="6">
    <name type="scientific">marine sediment metagenome</name>
    <dbReference type="NCBI Taxonomy" id="412755"/>
    <lineage>
        <taxon>unclassified sequences</taxon>
        <taxon>metagenomes</taxon>
        <taxon>ecological metagenomes</taxon>
    </lineage>
</organism>
<gene>
    <name evidence="6" type="ORF">S03H2_26317</name>
</gene>
<dbReference type="GO" id="GO:0006424">
    <property type="term" value="P:glutamyl-tRNA aminoacylation"/>
    <property type="evidence" value="ECO:0007669"/>
    <property type="project" value="TreeGrafter"/>
</dbReference>
<dbReference type="InterPro" id="IPR049940">
    <property type="entry name" value="GluQ/Sye"/>
</dbReference>
<dbReference type="SUPFAM" id="SSF52374">
    <property type="entry name" value="Nucleotidylyl transferase"/>
    <property type="match status" value="1"/>
</dbReference>
<sequence>FRLLLEAKSTLTNPLVSIRFVVGFDGFGGHWMAAEVRVRYAPSPTGFQHIGNIRTALFNWLFARHEGGKFIIRIEDTDRERSEEKYVTQILDDFRWLGTDWDEGPDVGGDYGPYR</sequence>
<dbReference type="GO" id="GO:0005829">
    <property type="term" value="C:cytosol"/>
    <property type="evidence" value="ECO:0007669"/>
    <property type="project" value="TreeGrafter"/>
</dbReference>
<dbReference type="InterPro" id="IPR014729">
    <property type="entry name" value="Rossmann-like_a/b/a_fold"/>
</dbReference>
<name>X1G9C1_9ZZZZ</name>
<proteinExistence type="predicted"/>
<feature type="domain" description="Glutamyl/glutaminyl-tRNA synthetase class Ib catalytic" evidence="5">
    <location>
        <begin position="35"/>
        <end position="107"/>
    </location>
</feature>
<feature type="non-terminal residue" evidence="6">
    <location>
        <position position="1"/>
    </location>
</feature>
<keyword evidence="1" id="KW-0436">Ligase</keyword>
<evidence type="ECO:0000256" key="3">
    <source>
        <dbReference type="ARBA" id="ARBA00022840"/>
    </source>
</evidence>
<evidence type="ECO:0000256" key="1">
    <source>
        <dbReference type="ARBA" id="ARBA00022598"/>
    </source>
</evidence>
<dbReference type="PANTHER" id="PTHR43311:SF2">
    <property type="entry name" value="GLUTAMATE--TRNA LIGASE, MITOCHONDRIAL-RELATED"/>
    <property type="match status" value="1"/>
</dbReference>
<keyword evidence="3" id="KW-0067">ATP-binding</keyword>
<dbReference type="Gene3D" id="3.40.50.620">
    <property type="entry name" value="HUPs"/>
    <property type="match status" value="1"/>
</dbReference>
<keyword evidence="4" id="KW-0030">Aminoacyl-tRNA synthetase</keyword>
<evidence type="ECO:0000259" key="5">
    <source>
        <dbReference type="Pfam" id="PF00749"/>
    </source>
</evidence>